<feature type="region of interest" description="Disordered" evidence="1">
    <location>
        <begin position="1"/>
        <end position="78"/>
    </location>
</feature>
<accession>A0ABW1F736</accession>
<comment type="caution">
    <text evidence="3">The sequence shown here is derived from an EMBL/GenBank/DDBJ whole genome shotgun (WGS) entry which is preliminary data.</text>
</comment>
<feature type="compositionally biased region" description="Low complexity" evidence="1">
    <location>
        <begin position="7"/>
        <end position="19"/>
    </location>
</feature>
<evidence type="ECO:0000256" key="1">
    <source>
        <dbReference type="SAM" id="MobiDB-lite"/>
    </source>
</evidence>
<protein>
    <submittedName>
        <fullName evidence="3">Uncharacterized protein</fullName>
    </submittedName>
</protein>
<proteinExistence type="predicted"/>
<feature type="compositionally biased region" description="Pro residues" evidence="1">
    <location>
        <begin position="57"/>
        <end position="75"/>
    </location>
</feature>
<feature type="compositionally biased region" description="Low complexity" evidence="1">
    <location>
        <begin position="29"/>
        <end position="56"/>
    </location>
</feature>
<name>A0ABW1F736_9ACTN</name>
<keyword evidence="2" id="KW-0812">Transmembrane</keyword>
<evidence type="ECO:0000313" key="4">
    <source>
        <dbReference type="Proteomes" id="UP001596067"/>
    </source>
</evidence>
<reference evidence="4" key="1">
    <citation type="journal article" date="2019" name="Int. J. Syst. Evol. Microbiol.">
        <title>The Global Catalogue of Microorganisms (GCM) 10K type strain sequencing project: providing services to taxonomists for standard genome sequencing and annotation.</title>
        <authorList>
            <consortium name="The Broad Institute Genomics Platform"/>
            <consortium name="The Broad Institute Genome Sequencing Center for Infectious Disease"/>
            <person name="Wu L."/>
            <person name="Ma J."/>
        </authorList>
    </citation>
    <scope>NUCLEOTIDE SEQUENCE [LARGE SCALE GENOMIC DNA]</scope>
    <source>
        <strain evidence="4">CGMCC 4.1469</strain>
    </source>
</reference>
<sequence length="307" mass="31697">MTTESVEPSAADAPTQAAPVAPPEPVEPAAPAAPGAPSSPAAAAPAETPAAAAFPPAEAPAFPPAEPSGFPPAAAPLPVGRPRRPRPVLLLVSGLLLGAVVGGAVGYAIQAGRPPTPLPPIQVALPSYPAAAVDPGAAAAAAPKPLAIDGDLRKLLMSAPAGATPWADYPDTPTWITVGELAERSGRSAEVFKTLNAKEFRRAVEVDWKQDGLKVRVSLIQFSADRAAEAKSRATGYNLKPFADDANGGYHVDSEASYWAETTEKYYLGTAHAQRGTVVMEIKVFGTESVNPDVVKGIAKQQWERLV</sequence>
<dbReference type="Proteomes" id="UP001596067">
    <property type="component" value="Unassembled WGS sequence"/>
</dbReference>
<keyword evidence="2" id="KW-1133">Transmembrane helix</keyword>
<gene>
    <name evidence="3" type="ORF">ACFP0N_35075</name>
</gene>
<keyword evidence="2" id="KW-0472">Membrane</keyword>
<dbReference type="RefSeq" id="WP_313764877.1">
    <property type="nucleotide sequence ID" value="NZ_BAAAVH010000021.1"/>
</dbReference>
<keyword evidence="4" id="KW-1185">Reference proteome</keyword>
<feature type="transmembrane region" description="Helical" evidence="2">
    <location>
        <begin position="88"/>
        <end position="109"/>
    </location>
</feature>
<evidence type="ECO:0000313" key="3">
    <source>
        <dbReference type="EMBL" id="MFC5890192.1"/>
    </source>
</evidence>
<evidence type="ECO:0000256" key="2">
    <source>
        <dbReference type="SAM" id="Phobius"/>
    </source>
</evidence>
<dbReference type="EMBL" id="JBHSOD010000074">
    <property type="protein sequence ID" value="MFC5890192.1"/>
    <property type="molecule type" value="Genomic_DNA"/>
</dbReference>
<organism evidence="3 4">
    <name type="scientific">Kitasatospora aburaviensis</name>
    <dbReference type="NCBI Taxonomy" id="67265"/>
    <lineage>
        <taxon>Bacteria</taxon>
        <taxon>Bacillati</taxon>
        <taxon>Actinomycetota</taxon>
        <taxon>Actinomycetes</taxon>
        <taxon>Kitasatosporales</taxon>
        <taxon>Streptomycetaceae</taxon>
        <taxon>Kitasatospora</taxon>
    </lineage>
</organism>